<evidence type="ECO:0000313" key="11">
    <source>
        <dbReference type="EMBL" id="RFU16500.1"/>
    </source>
</evidence>
<dbReference type="PROSITE" id="PS50109">
    <property type="entry name" value="HIS_KIN"/>
    <property type="match status" value="1"/>
</dbReference>
<dbReference type="InterPro" id="IPR036097">
    <property type="entry name" value="HisK_dim/P_sf"/>
</dbReference>
<dbReference type="SMART" id="SM00387">
    <property type="entry name" value="HATPase_c"/>
    <property type="match status" value="1"/>
</dbReference>
<feature type="transmembrane region" description="Helical" evidence="9">
    <location>
        <begin position="113"/>
        <end position="131"/>
    </location>
</feature>
<keyword evidence="3" id="KW-0597">Phosphoprotein</keyword>
<comment type="catalytic activity">
    <reaction evidence="1">
        <text>ATP + protein L-histidine = ADP + protein N-phospho-L-histidine.</text>
        <dbReference type="EC" id="2.7.13.3"/>
    </reaction>
</comment>
<dbReference type="PANTHER" id="PTHR43065:SF10">
    <property type="entry name" value="PEROXIDE STRESS-ACTIVATED HISTIDINE KINASE MAK3"/>
    <property type="match status" value="1"/>
</dbReference>
<comment type="caution">
    <text evidence="11">The sequence shown here is derived from an EMBL/GenBank/DDBJ whole genome shotgun (WGS) entry which is preliminary data.</text>
</comment>
<feature type="transmembrane region" description="Helical" evidence="9">
    <location>
        <begin position="143"/>
        <end position="163"/>
    </location>
</feature>
<evidence type="ECO:0000259" key="10">
    <source>
        <dbReference type="PROSITE" id="PS50109"/>
    </source>
</evidence>
<feature type="transmembrane region" description="Helical" evidence="9">
    <location>
        <begin position="88"/>
        <end position="107"/>
    </location>
</feature>
<keyword evidence="9" id="KW-0472">Membrane</keyword>
<dbReference type="GO" id="GO:0005524">
    <property type="term" value="F:ATP binding"/>
    <property type="evidence" value="ECO:0007669"/>
    <property type="project" value="UniProtKB-KW"/>
</dbReference>
<dbReference type="Pfam" id="PF02518">
    <property type="entry name" value="HATPase_c"/>
    <property type="match status" value="1"/>
</dbReference>
<dbReference type="GO" id="GO:0000155">
    <property type="term" value="F:phosphorelay sensor kinase activity"/>
    <property type="evidence" value="ECO:0007669"/>
    <property type="project" value="InterPro"/>
</dbReference>
<accession>A0A372ING4</accession>
<evidence type="ECO:0000256" key="1">
    <source>
        <dbReference type="ARBA" id="ARBA00000085"/>
    </source>
</evidence>
<keyword evidence="7" id="KW-0067">ATP-binding</keyword>
<dbReference type="PRINTS" id="PR00344">
    <property type="entry name" value="BCTRLSENSOR"/>
</dbReference>
<dbReference type="InterPro" id="IPR003661">
    <property type="entry name" value="HisK_dim/P_dom"/>
</dbReference>
<dbReference type="CDD" id="cd00082">
    <property type="entry name" value="HisKA"/>
    <property type="match status" value="1"/>
</dbReference>
<reference evidence="11 12" key="1">
    <citation type="submission" date="2018-08" db="EMBL/GenBank/DDBJ databases">
        <title>Acidipila sp. 4G-K13, an acidobacterium isolated from forest soil.</title>
        <authorList>
            <person name="Gao Z.-H."/>
            <person name="Qiu L.-H."/>
        </authorList>
    </citation>
    <scope>NUCLEOTIDE SEQUENCE [LARGE SCALE GENOMIC DNA]</scope>
    <source>
        <strain evidence="11 12">4G-K13</strain>
    </source>
</reference>
<evidence type="ECO:0000313" key="12">
    <source>
        <dbReference type="Proteomes" id="UP000264702"/>
    </source>
</evidence>
<evidence type="ECO:0000256" key="7">
    <source>
        <dbReference type="ARBA" id="ARBA00022840"/>
    </source>
</evidence>
<dbReference type="Gene3D" id="1.10.287.130">
    <property type="match status" value="1"/>
</dbReference>
<keyword evidence="12" id="KW-1185">Reference proteome</keyword>
<dbReference type="SMART" id="SM00388">
    <property type="entry name" value="HisKA"/>
    <property type="match status" value="1"/>
</dbReference>
<keyword evidence="5" id="KW-0547">Nucleotide-binding</keyword>
<dbReference type="PANTHER" id="PTHR43065">
    <property type="entry name" value="SENSOR HISTIDINE KINASE"/>
    <property type="match status" value="1"/>
</dbReference>
<evidence type="ECO:0000256" key="6">
    <source>
        <dbReference type="ARBA" id="ARBA00022777"/>
    </source>
</evidence>
<evidence type="ECO:0000256" key="8">
    <source>
        <dbReference type="ARBA" id="ARBA00023012"/>
    </source>
</evidence>
<keyword evidence="8" id="KW-0902">Two-component regulatory system</keyword>
<keyword evidence="9" id="KW-0812">Transmembrane</keyword>
<evidence type="ECO:0000256" key="5">
    <source>
        <dbReference type="ARBA" id="ARBA00022741"/>
    </source>
</evidence>
<proteinExistence type="predicted"/>
<sequence length="675" mass="74348">MTEELYRVPSFALLCALGTVFGALYLRARTMQRLLWLTGWLLAAAQLALRIWHPEMTPAARALSNACFELIPLMFLGSVSPLRFRGRVPYVAAFGFPLLVYAVLGSLYPVPGAGIKAVLLVCALATVYTGIHWSSLKNLAPVWFTAPFSAAVGLVCLVLTWNGRFEETLQLAHSGIFLMTALLFVLAYRRLSPGVIFTVCGLLYWGLPLYFFDLATIAHATAAALIRTLSLVKVVTAAGMIVLVLEEELAANEASRQRDHRARIELEQYSRLDLYLDPYRDVVEHYDSICETIVAQSRFSQAAIVLCNADRVYGLAGKAGMEGALQGALHALAGRLTPDRIREFSRTKYFQFEIGNTARVDLSYLFEPGDELKLLNYTTAYVVPMYTRSGMLEGLVLLSRLRDAGTPLRADDVLPLELLVARIAAARESNLLVQRVVQSEKLAGLGQIAGGVAHELNNPLTVVLGYAELIQDSDADDAMREYAQVIREEARRMKRIIESMVRFWRPSHGDPGMAPIDQIVHDIEKLRRNELERKGIDFQVCVADGLPGVRINSDQLRQVLLHLMNSSISALSEMPPDEERRLKVEVRRAGRRVQVVVSDTGPRGVDPIHAFDPFFTATQAGEGVGLGLSICYSIIREHGGEITASNLLPRGSAVVIELPTHAGTGADRLQGEVVA</sequence>
<feature type="transmembrane region" description="Helical" evidence="9">
    <location>
        <begin position="169"/>
        <end position="188"/>
    </location>
</feature>
<dbReference type="Gene3D" id="3.30.565.10">
    <property type="entry name" value="Histidine kinase-like ATPase, C-terminal domain"/>
    <property type="match status" value="1"/>
</dbReference>
<organism evidence="11 12">
    <name type="scientific">Paracidobacterium acidisoli</name>
    <dbReference type="NCBI Taxonomy" id="2303751"/>
    <lineage>
        <taxon>Bacteria</taxon>
        <taxon>Pseudomonadati</taxon>
        <taxon>Acidobacteriota</taxon>
        <taxon>Terriglobia</taxon>
        <taxon>Terriglobales</taxon>
        <taxon>Acidobacteriaceae</taxon>
        <taxon>Paracidobacterium</taxon>
    </lineage>
</organism>
<dbReference type="AlphaFoldDB" id="A0A372ING4"/>
<feature type="domain" description="Histidine kinase" evidence="10">
    <location>
        <begin position="451"/>
        <end position="662"/>
    </location>
</feature>
<keyword evidence="4" id="KW-0808">Transferase</keyword>
<feature type="transmembrane region" description="Helical" evidence="9">
    <location>
        <begin position="6"/>
        <end position="27"/>
    </location>
</feature>
<dbReference type="SUPFAM" id="SSF55874">
    <property type="entry name" value="ATPase domain of HSP90 chaperone/DNA topoisomerase II/histidine kinase"/>
    <property type="match status" value="1"/>
</dbReference>
<dbReference type="EMBL" id="QVQT01000004">
    <property type="protein sequence ID" value="RFU16500.1"/>
    <property type="molecule type" value="Genomic_DNA"/>
</dbReference>
<feature type="transmembrane region" description="Helical" evidence="9">
    <location>
        <begin position="195"/>
        <end position="212"/>
    </location>
</feature>
<evidence type="ECO:0000256" key="2">
    <source>
        <dbReference type="ARBA" id="ARBA00012438"/>
    </source>
</evidence>
<evidence type="ECO:0000256" key="9">
    <source>
        <dbReference type="SAM" id="Phobius"/>
    </source>
</evidence>
<dbReference type="InterPro" id="IPR003594">
    <property type="entry name" value="HATPase_dom"/>
</dbReference>
<evidence type="ECO:0000256" key="4">
    <source>
        <dbReference type="ARBA" id="ARBA00022679"/>
    </source>
</evidence>
<keyword evidence="9" id="KW-1133">Transmembrane helix</keyword>
<evidence type="ECO:0000256" key="3">
    <source>
        <dbReference type="ARBA" id="ARBA00022553"/>
    </source>
</evidence>
<dbReference type="InterPro" id="IPR005467">
    <property type="entry name" value="His_kinase_dom"/>
</dbReference>
<dbReference type="SUPFAM" id="SSF47384">
    <property type="entry name" value="Homodimeric domain of signal transducing histidine kinase"/>
    <property type="match status" value="1"/>
</dbReference>
<dbReference type="InterPro" id="IPR004358">
    <property type="entry name" value="Sig_transdc_His_kin-like_C"/>
</dbReference>
<protein>
    <recommendedName>
        <fullName evidence="2">histidine kinase</fullName>
        <ecNumber evidence="2">2.7.13.3</ecNumber>
    </recommendedName>
</protein>
<name>A0A372ING4_9BACT</name>
<keyword evidence="6" id="KW-0418">Kinase</keyword>
<dbReference type="EC" id="2.7.13.3" evidence="2"/>
<feature type="transmembrane region" description="Helical" evidence="9">
    <location>
        <begin position="34"/>
        <end position="53"/>
    </location>
</feature>
<dbReference type="Proteomes" id="UP000264702">
    <property type="component" value="Unassembled WGS sequence"/>
</dbReference>
<gene>
    <name evidence="11" type="ORF">D0Y96_14130</name>
</gene>
<dbReference type="Pfam" id="PF00512">
    <property type="entry name" value="HisKA"/>
    <property type="match status" value="1"/>
</dbReference>
<feature type="transmembrane region" description="Helical" evidence="9">
    <location>
        <begin position="59"/>
        <end position="76"/>
    </location>
</feature>
<dbReference type="InterPro" id="IPR036890">
    <property type="entry name" value="HATPase_C_sf"/>
</dbReference>